<feature type="domain" description="PAS" evidence="1">
    <location>
        <begin position="133"/>
        <end position="205"/>
    </location>
</feature>
<dbReference type="InterPro" id="IPR000700">
    <property type="entry name" value="PAS-assoc_C"/>
</dbReference>
<dbReference type="InterPro" id="IPR029787">
    <property type="entry name" value="Nucleotide_cyclase"/>
</dbReference>
<dbReference type="PANTHER" id="PTHR46663">
    <property type="entry name" value="DIGUANYLATE CYCLASE DGCT-RELATED"/>
    <property type="match status" value="1"/>
</dbReference>
<dbReference type="CDD" id="cd00130">
    <property type="entry name" value="PAS"/>
    <property type="match status" value="1"/>
</dbReference>
<dbReference type="InterPro" id="IPR043128">
    <property type="entry name" value="Rev_trsase/Diguanyl_cyclase"/>
</dbReference>
<evidence type="ECO:0000313" key="5">
    <source>
        <dbReference type="Proteomes" id="UP000760472"/>
    </source>
</evidence>
<dbReference type="InterPro" id="IPR035965">
    <property type="entry name" value="PAS-like_dom_sf"/>
</dbReference>
<dbReference type="InterPro" id="IPR000014">
    <property type="entry name" value="PAS"/>
</dbReference>
<comment type="caution">
    <text evidence="4">The sequence shown here is derived from an EMBL/GenBank/DDBJ whole genome shotgun (WGS) entry which is preliminary data.</text>
</comment>
<dbReference type="InterPro" id="IPR001610">
    <property type="entry name" value="PAC"/>
</dbReference>
<dbReference type="NCBIfam" id="TIGR00254">
    <property type="entry name" value="GGDEF"/>
    <property type="match status" value="1"/>
</dbReference>
<dbReference type="PROSITE" id="PS50112">
    <property type="entry name" value="PAS"/>
    <property type="match status" value="2"/>
</dbReference>
<name>A0ABS2W4G7_9GAMM</name>
<dbReference type="Pfam" id="PF08447">
    <property type="entry name" value="PAS_3"/>
    <property type="match status" value="1"/>
</dbReference>
<dbReference type="InterPro" id="IPR013655">
    <property type="entry name" value="PAS_fold_3"/>
</dbReference>
<gene>
    <name evidence="4" type="ORF">JW498_04530</name>
</gene>
<dbReference type="Pfam" id="PF00990">
    <property type="entry name" value="GGDEF"/>
    <property type="match status" value="1"/>
</dbReference>
<evidence type="ECO:0000313" key="4">
    <source>
        <dbReference type="EMBL" id="MBN0986615.1"/>
    </source>
</evidence>
<proteinExistence type="predicted"/>
<dbReference type="PANTHER" id="PTHR46663:SF4">
    <property type="entry name" value="DIGUANYLATE CYCLASE DGCT-RELATED"/>
    <property type="match status" value="1"/>
</dbReference>
<dbReference type="InterPro" id="IPR000160">
    <property type="entry name" value="GGDEF_dom"/>
</dbReference>
<dbReference type="CDD" id="cd01949">
    <property type="entry name" value="GGDEF"/>
    <property type="match status" value="1"/>
</dbReference>
<feature type="domain" description="GGDEF" evidence="3">
    <location>
        <begin position="294"/>
        <end position="428"/>
    </location>
</feature>
<dbReference type="Gene3D" id="3.30.450.20">
    <property type="entry name" value="PAS domain"/>
    <property type="match status" value="2"/>
</dbReference>
<dbReference type="Pfam" id="PF13426">
    <property type="entry name" value="PAS_9"/>
    <property type="match status" value="1"/>
</dbReference>
<dbReference type="Gene3D" id="3.30.70.270">
    <property type="match status" value="1"/>
</dbReference>
<keyword evidence="5" id="KW-1185">Reference proteome</keyword>
<organism evidence="4 5">
    <name type="scientific">Amphritea pacifica</name>
    <dbReference type="NCBI Taxonomy" id="2811233"/>
    <lineage>
        <taxon>Bacteria</taxon>
        <taxon>Pseudomonadati</taxon>
        <taxon>Pseudomonadota</taxon>
        <taxon>Gammaproteobacteria</taxon>
        <taxon>Oceanospirillales</taxon>
        <taxon>Oceanospirillaceae</taxon>
        <taxon>Amphritea</taxon>
    </lineage>
</organism>
<accession>A0ABS2W4G7</accession>
<evidence type="ECO:0000259" key="2">
    <source>
        <dbReference type="PROSITE" id="PS50113"/>
    </source>
</evidence>
<evidence type="ECO:0000259" key="1">
    <source>
        <dbReference type="PROSITE" id="PS50112"/>
    </source>
</evidence>
<dbReference type="SMART" id="SM00267">
    <property type="entry name" value="GGDEF"/>
    <property type="match status" value="1"/>
</dbReference>
<feature type="domain" description="PAS" evidence="1">
    <location>
        <begin position="6"/>
        <end position="55"/>
    </location>
</feature>
<dbReference type="EMBL" id="JAFFZP010000005">
    <property type="protein sequence ID" value="MBN0986615.1"/>
    <property type="molecule type" value="Genomic_DNA"/>
</dbReference>
<dbReference type="SMART" id="SM00086">
    <property type="entry name" value="PAC"/>
    <property type="match status" value="2"/>
</dbReference>
<dbReference type="SUPFAM" id="SSF55785">
    <property type="entry name" value="PYP-like sensor domain (PAS domain)"/>
    <property type="match status" value="2"/>
</dbReference>
<feature type="domain" description="PAC" evidence="2">
    <location>
        <begin position="209"/>
        <end position="262"/>
    </location>
</feature>
<dbReference type="RefSeq" id="WP_205210685.1">
    <property type="nucleotide sequence ID" value="NZ_JAFFZO010000017.1"/>
</dbReference>
<dbReference type="SUPFAM" id="SSF55073">
    <property type="entry name" value="Nucleotide cyclase"/>
    <property type="match status" value="1"/>
</dbReference>
<dbReference type="SMART" id="SM00091">
    <property type="entry name" value="PAS"/>
    <property type="match status" value="2"/>
</dbReference>
<sequence>MSERFSEGFYKAIFEGCSDAIYVIDPQSSRILDANTRAWTDLGMSRERLLQHSVISLQQGVENEEHWAQIAEMIYACHPQAFTFIGRHYHQLGTYFPVEVYTSVIEFEGQPLFLSIARNLDRTSSQREAFRTKDARLTYALNEAVDGLWDWTIDTGEVFFSPQLKRMLGYLPHEMEPTLETWSEAVHDSDRDRVMAALDEHLSGRDDSYSAEYQMRKRDGSYIWVRDRGRVCQRDEAGNPLRVVGMVHDITRSKGLEDQLREQASHDHLTGLLNRRAGYIHFSKQLSYALRYNQSLTVCLIDLDHFKNINDSFGHLAGDSVLKHFAGLMNITLRKSDSLMRWGGEEFLLLLPNTEVASAVKLIGQLKEKLADNPAELESGEQISYTFSAGLACCPLHSQALDALIKCADDALYTAKASGRDTILVSDECGIEQPGLF</sequence>
<dbReference type="PROSITE" id="PS50887">
    <property type="entry name" value="GGDEF"/>
    <property type="match status" value="1"/>
</dbReference>
<dbReference type="InterPro" id="IPR052163">
    <property type="entry name" value="DGC-Regulatory_Protein"/>
</dbReference>
<dbReference type="PROSITE" id="PS50113">
    <property type="entry name" value="PAC"/>
    <property type="match status" value="1"/>
</dbReference>
<protein>
    <submittedName>
        <fullName evidence="4">Diguanylate cyclase</fullName>
    </submittedName>
</protein>
<dbReference type="NCBIfam" id="TIGR00229">
    <property type="entry name" value="sensory_box"/>
    <property type="match status" value="2"/>
</dbReference>
<evidence type="ECO:0000259" key="3">
    <source>
        <dbReference type="PROSITE" id="PS50887"/>
    </source>
</evidence>
<reference evidence="4 5" key="1">
    <citation type="submission" date="2021-02" db="EMBL/GenBank/DDBJ databases">
        <title>A novel species of genus Amphritea isolated from a fishpond in China.</title>
        <authorList>
            <person name="Lu H."/>
        </authorList>
    </citation>
    <scope>NUCLEOTIDE SEQUENCE [LARGE SCALE GENOMIC DNA]</scope>
    <source>
        <strain evidence="4 5">RP18W</strain>
    </source>
</reference>
<dbReference type="Proteomes" id="UP000760472">
    <property type="component" value="Unassembled WGS sequence"/>
</dbReference>